<comment type="caution">
    <text evidence="10">The sequence shown here is derived from an EMBL/GenBank/DDBJ whole genome shotgun (WGS) entry which is preliminary data.</text>
</comment>
<dbReference type="GO" id="GO:0045003">
    <property type="term" value="P:double-strand break repair via synthesis-dependent strand annealing"/>
    <property type="evidence" value="ECO:0007669"/>
    <property type="project" value="TreeGrafter"/>
</dbReference>
<dbReference type="PANTHER" id="PTHR14025:SF20">
    <property type="entry name" value="FANCONI ANEMIA GROUP M PROTEIN"/>
    <property type="match status" value="1"/>
</dbReference>
<gene>
    <name evidence="10" type="ORF">DBV15_00169</name>
</gene>
<feature type="domain" description="Helicase C-terminal" evidence="9">
    <location>
        <begin position="407"/>
        <end position="574"/>
    </location>
</feature>
<dbReference type="Pfam" id="PF00270">
    <property type="entry name" value="DEAD"/>
    <property type="match status" value="1"/>
</dbReference>
<evidence type="ECO:0000256" key="3">
    <source>
        <dbReference type="ARBA" id="ARBA00022801"/>
    </source>
</evidence>
<dbReference type="InterPro" id="IPR039686">
    <property type="entry name" value="FANCM/Mph1-like_ID"/>
</dbReference>
<dbReference type="InterPro" id="IPR014001">
    <property type="entry name" value="Helicase_ATP-bd"/>
</dbReference>
<dbReference type="GO" id="GO:0005524">
    <property type="term" value="F:ATP binding"/>
    <property type="evidence" value="ECO:0007669"/>
    <property type="project" value="UniProtKB-KW"/>
</dbReference>
<dbReference type="PROSITE" id="PS51192">
    <property type="entry name" value="HELICASE_ATP_BIND_1"/>
    <property type="match status" value="1"/>
</dbReference>
<dbReference type="STRING" id="300112.A0A4S2KE09"/>
<keyword evidence="3" id="KW-0378">Hydrolase</keyword>
<proteinExistence type="inferred from homology"/>
<dbReference type="SMART" id="SM00487">
    <property type="entry name" value="DEXDc"/>
    <property type="match status" value="1"/>
</dbReference>
<keyword evidence="5" id="KW-0067">ATP-binding</keyword>
<reference evidence="10 11" key="1">
    <citation type="journal article" date="2019" name="Philos. Trans. R. Soc. Lond., B, Biol. Sci.">
        <title>Ant behaviour and brain gene expression of defending hosts depend on the ecological success of the intruding social parasite.</title>
        <authorList>
            <person name="Kaur R."/>
            <person name="Stoldt M."/>
            <person name="Jongepier E."/>
            <person name="Feldmeyer B."/>
            <person name="Menzel F."/>
            <person name="Bornberg-Bauer E."/>
            <person name="Foitzik S."/>
        </authorList>
    </citation>
    <scope>NUCLEOTIDE SEQUENCE [LARGE SCALE GENOMIC DNA]</scope>
    <source>
        <tissue evidence="10">Whole body</tissue>
    </source>
</reference>
<name>A0A4S2KE09_9HYME</name>
<dbReference type="Proteomes" id="UP000310200">
    <property type="component" value="Unassembled WGS sequence"/>
</dbReference>
<dbReference type="SUPFAM" id="SSF52540">
    <property type="entry name" value="P-loop containing nucleoside triphosphate hydrolases"/>
    <property type="match status" value="1"/>
</dbReference>
<dbReference type="InterPro" id="IPR027417">
    <property type="entry name" value="P-loop_NTPase"/>
</dbReference>
<keyword evidence="7" id="KW-1133">Transmembrane helix</keyword>
<keyword evidence="7" id="KW-0812">Transmembrane</keyword>
<dbReference type="Gene3D" id="3.40.50.300">
    <property type="entry name" value="P-loop containing nucleotide triphosphate hydrolases"/>
    <property type="match status" value="2"/>
</dbReference>
<evidence type="ECO:0000256" key="6">
    <source>
        <dbReference type="SAM" id="MobiDB-lite"/>
    </source>
</evidence>
<dbReference type="GO" id="GO:0009378">
    <property type="term" value="F:four-way junction helicase activity"/>
    <property type="evidence" value="ECO:0007669"/>
    <property type="project" value="TreeGrafter"/>
</dbReference>
<feature type="compositionally biased region" description="Basic residues" evidence="6">
    <location>
        <begin position="1488"/>
        <end position="1506"/>
    </location>
</feature>
<dbReference type="InterPro" id="IPR001650">
    <property type="entry name" value="Helicase_C-like"/>
</dbReference>
<dbReference type="GO" id="GO:0043138">
    <property type="term" value="F:3'-5' DNA helicase activity"/>
    <property type="evidence" value="ECO:0007669"/>
    <property type="project" value="InterPro"/>
</dbReference>
<evidence type="ECO:0000256" key="2">
    <source>
        <dbReference type="ARBA" id="ARBA00022741"/>
    </source>
</evidence>
<dbReference type="SMART" id="SM00490">
    <property type="entry name" value="HELICc"/>
    <property type="match status" value="1"/>
</dbReference>
<keyword evidence="4" id="KW-0347">Helicase</keyword>
<dbReference type="InterPro" id="IPR011545">
    <property type="entry name" value="DEAD/DEAH_box_helicase_dom"/>
</dbReference>
<feature type="domain" description="Helicase ATP-binding" evidence="8">
    <location>
        <begin position="78"/>
        <end position="230"/>
    </location>
</feature>
<keyword evidence="11" id="KW-1185">Reference proteome</keyword>
<evidence type="ECO:0000313" key="10">
    <source>
        <dbReference type="EMBL" id="TGZ47350.1"/>
    </source>
</evidence>
<organism evidence="10 11">
    <name type="scientific">Temnothorax longispinosus</name>
    <dbReference type="NCBI Taxonomy" id="300112"/>
    <lineage>
        <taxon>Eukaryota</taxon>
        <taxon>Metazoa</taxon>
        <taxon>Ecdysozoa</taxon>
        <taxon>Arthropoda</taxon>
        <taxon>Hexapoda</taxon>
        <taxon>Insecta</taxon>
        <taxon>Pterygota</taxon>
        <taxon>Neoptera</taxon>
        <taxon>Endopterygota</taxon>
        <taxon>Hymenoptera</taxon>
        <taxon>Apocrita</taxon>
        <taxon>Aculeata</taxon>
        <taxon>Formicoidea</taxon>
        <taxon>Formicidae</taxon>
        <taxon>Myrmicinae</taxon>
        <taxon>Temnothorax</taxon>
    </lineage>
</organism>
<feature type="region of interest" description="Disordered" evidence="6">
    <location>
        <begin position="1487"/>
        <end position="1514"/>
    </location>
</feature>
<dbReference type="GO" id="GO:0016787">
    <property type="term" value="F:hydrolase activity"/>
    <property type="evidence" value="ECO:0007669"/>
    <property type="project" value="UniProtKB-KW"/>
</dbReference>
<dbReference type="GO" id="GO:0000400">
    <property type="term" value="F:four-way junction DNA binding"/>
    <property type="evidence" value="ECO:0007669"/>
    <property type="project" value="TreeGrafter"/>
</dbReference>
<comment type="similarity">
    <text evidence="1">Belongs to the DEAD box helicase family. DEAH subfamily. FANCM sub-subfamily.</text>
</comment>
<evidence type="ECO:0000313" key="11">
    <source>
        <dbReference type="Proteomes" id="UP000310200"/>
    </source>
</evidence>
<evidence type="ECO:0000256" key="4">
    <source>
        <dbReference type="ARBA" id="ARBA00022806"/>
    </source>
</evidence>
<evidence type="ECO:0000256" key="1">
    <source>
        <dbReference type="ARBA" id="ARBA00009889"/>
    </source>
</evidence>
<feature type="transmembrane region" description="Helical" evidence="7">
    <location>
        <begin position="69"/>
        <end position="93"/>
    </location>
</feature>
<evidence type="ECO:0000256" key="5">
    <source>
        <dbReference type="ARBA" id="ARBA00022840"/>
    </source>
</evidence>
<evidence type="ECO:0000259" key="8">
    <source>
        <dbReference type="PROSITE" id="PS51192"/>
    </source>
</evidence>
<dbReference type="Gene3D" id="1.20.1320.20">
    <property type="entry name" value="hef helicase domain"/>
    <property type="match status" value="1"/>
</dbReference>
<feature type="region of interest" description="Disordered" evidence="6">
    <location>
        <begin position="674"/>
        <end position="698"/>
    </location>
</feature>
<keyword evidence="7" id="KW-0472">Membrane</keyword>
<dbReference type="PROSITE" id="PS51194">
    <property type="entry name" value="HELICASE_CTER"/>
    <property type="match status" value="1"/>
</dbReference>
<keyword evidence="2" id="KW-0547">Nucleotide-binding</keyword>
<feature type="region of interest" description="Disordered" evidence="6">
    <location>
        <begin position="593"/>
        <end position="612"/>
    </location>
</feature>
<evidence type="ECO:0000259" key="9">
    <source>
        <dbReference type="PROSITE" id="PS51194"/>
    </source>
</evidence>
<dbReference type="PANTHER" id="PTHR14025">
    <property type="entry name" value="FANCONI ANEMIA GROUP M FANCM FAMILY MEMBER"/>
    <property type="match status" value="1"/>
</dbReference>
<evidence type="ECO:0000256" key="7">
    <source>
        <dbReference type="SAM" id="Phobius"/>
    </source>
</evidence>
<dbReference type="EMBL" id="QBLH01002732">
    <property type="protein sequence ID" value="TGZ47350.1"/>
    <property type="molecule type" value="Genomic_DNA"/>
</dbReference>
<protein>
    <recommendedName>
        <fullName evidence="12">Fanconi anemia group M protein</fullName>
    </recommendedName>
</protein>
<dbReference type="Pfam" id="PF00271">
    <property type="entry name" value="Helicase_C"/>
    <property type="match status" value="1"/>
</dbReference>
<evidence type="ECO:0008006" key="12">
    <source>
        <dbReference type="Google" id="ProtNLM"/>
    </source>
</evidence>
<sequence length="1529" mass="175797">MDMCLYDVYNGRYLLSYDRNVSALVEFDPSSDHRLGETYFGIRARLDELCLGYTFVRNGIVNDRFVTAVFYYVPPFVGLGKTFIAAVVMYNFWRWYPYGKIIFLAPTKPLVAQQIDACYEIMGIPSVDMIELTGAVSQKKREVAWRKKRIIFATPQVFHNDLDRSIIPSHLIKCVVIDEAHKALGKHSYCECIKILSTQNQYFRILALSATPGNKLDNVHEKLIEKEQVIQNLHISHLELRDENSIDIIPYVNKRKVDIILVPLSDELAAFKERYITIMDRHVKFLIQCNVLRGHTANISKGRVFYLLKEFKTKTDKSGNYGQIMKILNMLLTMYHAYELMIRHGLRAFRKFYETHSDKFWMHSEDQLRDLLHDIEVYLGPFPELFPNGDVSEMPENIVFGHNKFHKLKELLEHHFNNNNSDREDTRAIVFVEYRDIVNEVYILLLQSKPIIRPQMFVGQAGQKQKQQIKALEDFRSNRVNVLISTSIGEEGLDVGEVDLIICFDVSQHSPIRLVQRMGRTGRKRDGHIIVLVTDGKEHENLKSTLSRRDSLNNKILNTSNIFSSLYDNNPRMIPDQFTPECHKIHITVLPKTPNLKGKGKRKNVNKKNEASDVKQKENLKVLQNFCRSNTLYKMYRAVIISCLIAVGCAEIVSPVYHANRETRQATTASTNLAQNNNSHDMQGFPSPTPPTPTKTSLAATESPSLFDRLKLRTYDFPSPTPPTPTKTSIAATESPSFFDLLKLRTYDLLHKVFIYSKQTTSNYLLQALGAVFITTSTVGVICQYTSVCTYLELAALELWLNDLIVCSAQWRKKKKKNGPFVLAGRVPILERAHRDIHEGDGQLRLGQCEANEGNLPKKGNIGQPSMLKFLIDSKCDEQNRDNRCNTQLTQNKINPNNVKLLTDDNGARFLDIMRNNENIYDANDYINVDDDNVWCTIRNEKGVDNDSYSDNILKFLKPCGISPKADRRPKLFLNRNKAQQLGLDTRVDLSFFKAPDKYVNHTEDKNLSRSRSDVPKQISSLKEKIARKYSSQRENVKTMPETNLIIDVEAEVDTTASLDEVFTDDEDIADFCTIRNEKGVDNGEIRFEDIQYLMRVPTRMKQQFHVDFNSDDISEFVKYDSNKNRLMRNSKTEESLLSITQAISEIARGKKHLKTSRTVSKEESTNEESSSWISVNTKNEIKVGKSDTSSRTDNITLSNIYCNSAAKARTVKQDRVFLDDSDEDFMITEDNAKKFNELESCYFRNSSKNLGNDICMLSTSRNSEIRNDYFDNILKNSDNTLKFLKPCGISTPKADRRPKLSLNRNKAQQLGSDTRVDLSFFKAPDKYVNNTEDKNLLRSRSDAPKQISSLKIARKNSHRLKRENNARNEFIDDEAEVDTTASSDEVFVTDDEDIADFVSHTQIPQDQDMHAHYLQTIKSPIKRPGAFHFREPRTPVPDIEIYSQFSPRAQDLYVYDLFCVAGDVEPSTLAHNDLLLDKMEKELEQNRRKRSHFDKNTKHTKKKKTNFLNRSVSNEDEIEQLRVQVQED</sequence>
<dbReference type="CDD" id="cd12091">
    <property type="entry name" value="FANCM_ID"/>
    <property type="match status" value="1"/>
</dbReference>
<dbReference type="GO" id="GO:0036297">
    <property type="term" value="P:interstrand cross-link repair"/>
    <property type="evidence" value="ECO:0007669"/>
    <property type="project" value="TreeGrafter"/>
</dbReference>
<accession>A0A4S2KE09</accession>